<dbReference type="OrthoDB" id="514480at2759"/>
<accession>A0A2K3D0K4</accession>
<name>A0A2K3D0K4_CHLRE</name>
<evidence type="ECO:0000313" key="3">
    <source>
        <dbReference type="Proteomes" id="UP000006906"/>
    </source>
</evidence>
<proteinExistence type="predicted"/>
<gene>
    <name evidence="2" type="ORF">CHLRE_13g582600v5</name>
</gene>
<dbReference type="InParanoid" id="A0A2K3D0K4"/>
<dbReference type="Proteomes" id="UP000006906">
    <property type="component" value="Chromosome 13"/>
</dbReference>
<sequence>MQSGGLPQQPQPAPQVVAHQQQALAHLYGQAFLHLQETQIAEMQWRLELSAKLEAVLEKLRERNQATANICLCQTWLGADGCEVQNPNSLEVTLWADPRLGFVLDPLFNELRVKSCQGPVFFRNSMPGKVWRSGAVQIVQNLRILPPTLHPRSQLSEEALERLAEALYIPIYDLARPLKGQVCVLEVLLSTRATEAMLVADVISFIGSLLTALNLSLANPIQPPIRRSVLCGRRARAPDSDGEGSDGERPGSGRGAGSGKPAAAPKPPLPPQAAGAAGQAGGSGAPTSTPPPQPPPQQAGTVACGAAAGAGVTARGCCPATGPATSEQPTLPASPSPERLGRSSEVSAAAGGAPSAQPGAAAAEGVQAEVEQQAEQEDGAAVSALRMPRKVRKVLDGAMQRSKSVVSVAALSHGMADEDEEEEEEERLAEAAAAAARAAQAAAAAAAAAVVVQPAAAPSEATK</sequence>
<dbReference type="EMBL" id="CM008974">
    <property type="protein sequence ID" value="PNW74029.1"/>
    <property type="molecule type" value="Genomic_DNA"/>
</dbReference>
<reference evidence="2 3" key="1">
    <citation type="journal article" date="2007" name="Science">
        <title>The Chlamydomonas genome reveals the evolution of key animal and plant functions.</title>
        <authorList>
            <person name="Merchant S.S."/>
            <person name="Prochnik S.E."/>
            <person name="Vallon O."/>
            <person name="Harris E.H."/>
            <person name="Karpowicz S.J."/>
            <person name="Witman G.B."/>
            <person name="Terry A."/>
            <person name="Salamov A."/>
            <person name="Fritz-Laylin L.K."/>
            <person name="Marechal-Drouard L."/>
            <person name="Marshall W.F."/>
            <person name="Qu L.H."/>
            <person name="Nelson D.R."/>
            <person name="Sanderfoot A.A."/>
            <person name="Spalding M.H."/>
            <person name="Kapitonov V.V."/>
            <person name="Ren Q."/>
            <person name="Ferris P."/>
            <person name="Lindquist E."/>
            <person name="Shapiro H."/>
            <person name="Lucas S.M."/>
            <person name="Grimwood J."/>
            <person name="Schmutz J."/>
            <person name="Cardol P."/>
            <person name="Cerutti H."/>
            <person name="Chanfreau G."/>
            <person name="Chen C.L."/>
            <person name="Cognat V."/>
            <person name="Croft M.T."/>
            <person name="Dent R."/>
            <person name="Dutcher S."/>
            <person name="Fernandez E."/>
            <person name="Fukuzawa H."/>
            <person name="Gonzalez-Ballester D."/>
            <person name="Gonzalez-Halphen D."/>
            <person name="Hallmann A."/>
            <person name="Hanikenne M."/>
            <person name="Hippler M."/>
            <person name="Inwood W."/>
            <person name="Jabbari K."/>
            <person name="Kalanon M."/>
            <person name="Kuras R."/>
            <person name="Lefebvre P.A."/>
            <person name="Lemaire S.D."/>
            <person name="Lobanov A.V."/>
            <person name="Lohr M."/>
            <person name="Manuell A."/>
            <person name="Meier I."/>
            <person name="Mets L."/>
            <person name="Mittag M."/>
            <person name="Mittelmeier T."/>
            <person name="Moroney J.V."/>
            <person name="Moseley J."/>
            <person name="Napoli C."/>
            <person name="Nedelcu A.M."/>
            <person name="Niyogi K."/>
            <person name="Novoselov S.V."/>
            <person name="Paulsen I.T."/>
            <person name="Pazour G."/>
            <person name="Purton S."/>
            <person name="Ral J.P."/>
            <person name="Riano-Pachon D.M."/>
            <person name="Riekhof W."/>
            <person name="Rymarquis L."/>
            <person name="Schroda M."/>
            <person name="Stern D."/>
            <person name="Umen J."/>
            <person name="Willows R."/>
            <person name="Wilson N."/>
            <person name="Zimmer S.L."/>
            <person name="Allmer J."/>
            <person name="Balk J."/>
            <person name="Bisova K."/>
            <person name="Chen C.J."/>
            <person name="Elias M."/>
            <person name="Gendler K."/>
            <person name="Hauser C."/>
            <person name="Lamb M.R."/>
            <person name="Ledford H."/>
            <person name="Long J.C."/>
            <person name="Minagawa J."/>
            <person name="Page M.D."/>
            <person name="Pan J."/>
            <person name="Pootakham W."/>
            <person name="Roje S."/>
            <person name="Rose A."/>
            <person name="Stahlberg E."/>
            <person name="Terauchi A.M."/>
            <person name="Yang P."/>
            <person name="Ball S."/>
            <person name="Bowler C."/>
            <person name="Dieckmann C.L."/>
            <person name="Gladyshev V.N."/>
            <person name="Green P."/>
            <person name="Jorgensen R."/>
            <person name="Mayfield S."/>
            <person name="Mueller-Roeber B."/>
            <person name="Rajamani S."/>
            <person name="Sayre R.T."/>
            <person name="Brokstein P."/>
            <person name="Dubchak I."/>
            <person name="Goodstein D."/>
            <person name="Hornick L."/>
            <person name="Huang Y.W."/>
            <person name="Jhaveri J."/>
            <person name="Luo Y."/>
            <person name="Martinez D."/>
            <person name="Ngau W.C."/>
            <person name="Otillar B."/>
            <person name="Poliakov A."/>
            <person name="Porter A."/>
            <person name="Szajkowski L."/>
            <person name="Werner G."/>
            <person name="Zhou K."/>
            <person name="Grigoriev I.V."/>
            <person name="Rokhsar D.S."/>
            <person name="Grossman A.R."/>
        </authorList>
    </citation>
    <scope>NUCLEOTIDE SEQUENCE [LARGE SCALE GENOMIC DNA]</scope>
    <source>
        <strain evidence="3">CC-503</strain>
    </source>
</reference>
<feature type="region of interest" description="Disordered" evidence="1">
    <location>
        <begin position="233"/>
        <end position="302"/>
    </location>
</feature>
<organism evidence="2 3">
    <name type="scientific">Chlamydomonas reinhardtii</name>
    <name type="common">Chlamydomonas smithii</name>
    <dbReference type="NCBI Taxonomy" id="3055"/>
    <lineage>
        <taxon>Eukaryota</taxon>
        <taxon>Viridiplantae</taxon>
        <taxon>Chlorophyta</taxon>
        <taxon>core chlorophytes</taxon>
        <taxon>Chlorophyceae</taxon>
        <taxon>CS clade</taxon>
        <taxon>Chlamydomonadales</taxon>
        <taxon>Chlamydomonadaceae</taxon>
        <taxon>Chlamydomonas</taxon>
    </lineage>
</organism>
<dbReference type="Gramene" id="PNW74029">
    <property type="protein sequence ID" value="PNW74029"/>
    <property type="gene ID" value="CHLRE_13g582600v5"/>
</dbReference>
<dbReference type="ExpressionAtlas" id="A0A2K3D0K4">
    <property type="expression patterns" value="baseline and differential"/>
</dbReference>
<feature type="compositionally biased region" description="Polar residues" evidence="1">
    <location>
        <begin position="323"/>
        <end position="333"/>
    </location>
</feature>
<dbReference type="GeneID" id="5719342"/>
<feature type="compositionally biased region" description="Low complexity" evidence="1">
    <location>
        <begin position="343"/>
        <end position="371"/>
    </location>
</feature>
<evidence type="ECO:0000256" key="1">
    <source>
        <dbReference type="SAM" id="MobiDB-lite"/>
    </source>
</evidence>
<dbReference type="PaxDb" id="3055-EDP08840"/>
<evidence type="ECO:0000313" key="2">
    <source>
        <dbReference type="EMBL" id="PNW74029.1"/>
    </source>
</evidence>
<protein>
    <submittedName>
        <fullName evidence="2">Uncharacterized protein</fullName>
    </submittedName>
</protein>
<dbReference type="KEGG" id="cre:CHLRE_13g582600v5"/>
<keyword evidence="3" id="KW-1185">Reference proteome</keyword>
<dbReference type="RefSeq" id="XP_042917571.1">
    <property type="nucleotide sequence ID" value="XM_043069596.1"/>
</dbReference>
<feature type="region of interest" description="Disordered" evidence="1">
    <location>
        <begin position="320"/>
        <end position="385"/>
    </location>
</feature>
<feature type="compositionally biased region" description="Pro residues" evidence="1">
    <location>
        <begin position="288"/>
        <end position="297"/>
    </location>
</feature>
<dbReference type="AlphaFoldDB" id="A0A2K3D0K4"/>